<feature type="compositionally biased region" description="Polar residues" evidence="4">
    <location>
        <begin position="825"/>
        <end position="836"/>
    </location>
</feature>
<sequence length="1253" mass="141106">MAHQLKFNLSILFFFPSLQDYAEKEKAIANALEDLKANFYCELCDKQYHKHQEFDNHINSYDHAHKQRLKELKQREFARNVASKSWKDEKKQEKALKRLHQLAELRKQSECGPGSGPMFRATTVAAEDQQQERTFTEKDDGNGNCYILIGDPQDPQELPVTRERLHKSNGKTGIQLAEDYNNQRAGVSFCFSKKAQLKLESSASVFSDTTEEANDREELQSQKGKQIAETFRAQIPSPGHPADEKEPKEQQMDNKTQNKQGKDPEFYQSPTAHNITDKEDFPLIVFTGSFENTDLSHGPKADLDNNESNASNCFAARDHSSKDTHAEGDSSYQQRKVLIEEFLNTEPDTQMIIDSDKMKPDESLGDIRVADDECASKQAYGDSDGLTKTVGPFLDVLNKDGSMMLKWPSELLLHTKTEPCISYSCNPLYFDFKHSRKKHIIQDGTLSVEIDYCNVDMVDEESKGTIVEWQTHNQETNQSALFKPKKVKHSKARQTLKLKLEAVNKARSSCKHNIKSKDGRGLEYKQRDATQNESVNAKRFGFKKRKRSLNDECSNESDVAEQSKKNKNNPFSPSEDMGQNFYEEAPETGGQVKSKNNFLDSMSNIGDSKKEIYRKSVSDKSSSYSSYLEIDTDSEEGFSQGWRCSSSFESSERGSSSRTYGITSSCSRTYSSCRSSDDSTSRNSHHCSARKSHQDYKNTHWHKMKNYSSSEETNDDDEYFRHSRSRKRKRTREHGTKSRSRSSYSSTSGQSSDWKRCSHLSSSSSRRSHRSDTTGSKSTHSCSNSDRKLSQRRSRSFSRDRLYCSKPPLAKNRETVKDTGRQHQTETGNPAQSSSRKYAINCHKKRFPADKINADKNLLDKFQPKKSYEEKTHPSKILNISSVKLKDQSQVCFGSSTPLLLTNAPALPLIGKLPAAKRNSKKEEHNRNKSRDKEEALKNNEIGALIGSKQSETRLPEGEVIECNLQSQEVVLIEGQLLHTKGKELSVQNYYPGLQGLPEACSFSVNSTEEEKTQLPNTGIHFASREGATQYPLKTKMQNVEETEPQFESSKCVSPPLTEQPITFTSDEIDKYRLLQLQAQQHMQQQLLGKHVKVLPSPAEVPTFSPAPAFLPIPLQQPNPITSIRQALIQQHAVAAFTSALHPHGNLQPLAHIHPFPQSHFTPISLSPFAPAMFSAHPAALLAGHPLHFVPASSFHPAHPALHPMPHSSLLPTLLAPSPAMAATTAASALYLHPYLHPLFPGQDLQPHSRPST</sequence>
<dbReference type="InterPro" id="IPR013087">
    <property type="entry name" value="Znf_C2H2_type"/>
</dbReference>
<keyword evidence="7" id="KW-1185">Reference proteome</keyword>
<protein>
    <submittedName>
        <fullName evidence="6">G patch domain-containing protein 8-like</fullName>
    </submittedName>
</protein>
<dbReference type="SUPFAM" id="SSF57667">
    <property type="entry name" value="beta-beta-alpha zinc fingers"/>
    <property type="match status" value="1"/>
</dbReference>
<keyword evidence="3" id="KW-0862">Zinc</keyword>
<keyword evidence="1" id="KW-0479">Metal-binding</keyword>
<feature type="region of interest" description="Disordered" evidence="4">
    <location>
        <begin position="509"/>
        <end position="530"/>
    </location>
</feature>
<feature type="compositionally biased region" description="Basic and acidic residues" evidence="4">
    <location>
        <begin position="811"/>
        <end position="824"/>
    </location>
</feature>
<name>A0ABR1A125_HUSHU</name>
<dbReference type="InterPro" id="IPR036236">
    <property type="entry name" value="Znf_C2H2_sf"/>
</dbReference>
<comment type="caution">
    <text evidence="6">The sequence shown here is derived from an EMBL/GenBank/DDBJ whole genome shotgun (WGS) entry which is preliminary data.</text>
</comment>
<evidence type="ECO:0000313" key="7">
    <source>
        <dbReference type="Proteomes" id="UP001369086"/>
    </source>
</evidence>
<feature type="region of interest" description="Disordered" evidence="4">
    <location>
        <begin position="912"/>
        <end position="950"/>
    </location>
</feature>
<organism evidence="6 7">
    <name type="scientific">Huso huso</name>
    <name type="common">Beluga</name>
    <name type="synonym">Acipenser huso</name>
    <dbReference type="NCBI Taxonomy" id="61971"/>
    <lineage>
        <taxon>Eukaryota</taxon>
        <taxon>Metazoa</taxon>
        <taxon>Chordata</taxon>
        <taxon>Craniata</taxon>
        <taxon>Vertebrata</taxon>
        <taxon>Euteleostomi</taxon>
        <taxon>Actinopterygii</taxon>
        <taxon>Chondrostei</taxon>
        <taxon>Acipenseriformes</taxon>
        <taxon>Acipenseridae</taxon>
        <taxon>Huso</taxon>
    </lineage>
</organism>
<dbReference type="EMBL" id="JAHFZB010000004">
    <property type="protein sequence ID" value="KAK6490768.1"/>
    <property type="molecule type" value="Genomic_DNA"/>
</dbReference>
<dbReference type="InterPro" id="IPR052445">
    <property type="entry name" value="ZnF-G_patch_domain"/>
</dbReference>
<feature type="region of interest" description="Disordered" evidence="4">
    <location>
        <begin position="646"/>
        <end position="838"/>
    </location>
</feature>
<feature type="region of interest" description="Disordered" evidence="4">
    <location>
        <begin position="546"/>
        <end position="582"/>
    </location>
</feature>
<evidence type="ECO:0000256" key="1">
    <source>
        <dbReference type="ARBA" id="ARBA00022723"/>
    </source>
</evidence>
<dbReference type="PANTHER" id="PTHR17614">
    <property type="entry name" value="ZINC FINGER-CONTAINING"/>
    <property type="match status" value="1"/>
</dbReference>
<gene>
    <name evidence="6" type="ORF">HHUSO_G5434</name>
</gene>
<dbReference type="PANTHER" id="PTHR17614:SF12">
    <property type="entry name" value="ZINC FINGER PROTEIN 804B"/>
    <property type="match status" value="1"/>
</dbReference>
<accession>A0ABR1A125</accession>
<feature type="compositionally biased region" description="Basic and acidic residues" evidence="4">
    <location>
        <begin position="921"/>
        <end position="938"/>
    </location>
</feature>
<reference evidence="6 7" key="1">
    <citation type="submission" date="2021-05" db="EMBL/GenBank/DDBJ databases">
        <authorList>
            <person name="Zahm M."/>
            <person name="Klopp C."/>
            <person name="Cabau C."/>
            <person name="Kuhl H."/>
            <person name="Suciu R."/>
            <person name="Ciorpac M."/>
            <person name="Holostenco D."/>
            <person name="Gessner J."/>
            <person name="Wuertz S."/>
            <person name="Hohne C."/>
            <person name="Stock M."/>
            <person name="Gislard M."/>
            <person name="Lluch J."/>
            <person name="Milhes M."/>
            <person name="Lampietro C."/>
            <person name="Lopez Roques C."/>
            <person name="Donnadieu C."/>
            <person name="Du K."/>
            <person name="Schartl M."/>
            <person name="Guiguen Y."/>
        </authorList>
    </citation>
    <scope>NUCLEOTIDE SEQUENCE [LARGE SCALE GENOMIC DNA]</scope>
    <source>
        <strain evidence="6">Hh-F2</strain>
        <tissue evidence="6">Blood</tissue>
    </source>
</reference>
<evidence type="ECO:0000256" key="2">
    <source>
        <dbReference type="ARBA" id="ARBA00022771"/>
    </source>
</evidence>
<feature type="region of interest" description="Disordered" evidence="4">
    <location>
        <begin position="235"/>
        <end position="274"/>
    </location>
</feature>
<proteinExistence type="predicted"/>
<keyword evidence="2" id="KW-0863">Zinc-finger</keyword>
<dbReference type="Proteomes" id="UP001369086">
    <property type="component" value="Unassembled WGS sequence"/>
</dbReference>
<dbReference type="PROSITE" id="PS00028">
    <property type="entry name" value="ZINC_FINGER_C2H2_1"/>
    <property type="match status" value="1"/>
</dbReference>
<feature type="region of interest" description="Disordered" evidence="4">
    <location>
        <begin position="201"/>
        <end position="223"/>
    </location>
</feature>
<evidence type="ECO:0000313" key="6">
    <source>
        <dbReference type="EMBL" id="KAK6490768.1"/>
    </source>
</evidence>
<feature type="compositionally biased region" description="Basic residues" evidence="4">
    <location>
        <begin position="722"/>
        <end position="740"/>
    </location>
</feature>
<evidence type="ECO:0000256" key="3">
    <source>
        <dbReference type="ARBA" id="ARBA00022833"/>
    </source>
</evidence>
<feature type="compositionally biased region" description="Low complexity" evidence="4">
    <location>
        <begin position="741"/>
        <end position="752"/>
    </location>
</feature>
<feature type="compositionally biased region" description="Basic and acidic residues" evidence="4">
    <location>
        <begin position="241"/>
        <end position="252"/>
    </location>
</feature>
<evidence type="ECO:0000259" key="5">
    <source>
        <dbReference type="PROSITE" id="PS00028"/>
    </source>
</evidence>
<feature type="compositionally biased region" description="Polar residues" evidence="4">
    <location>
        <begin position="773"/>
        <end position="784"/>
    </location>
</feature>
<feature type="compositionally biased region" description="Low complexity" evidence="4">
    <location>
        <begin position="646"/>
        <end position="674"/>
    </location>
</feature>
<evidence type="ECO:0000256" key="4">
    <source>
        <dbReference type="SAM" id="MobiDB-lite"/>
    </source>
</evidence>
<feature type="compositionally biased region" description="Basic and acidic residues" evidence="4">
    <location>
        <begin position="515"/>
        <end position="530"/>
    </location>
</feature>
<feature type="domain" description="C2H2-type" evidence="5">
    <location>
        <begin position="41"/>
        <end position="63"/>
    </location>
</feature>